<dbReference type="EMBL" id="SGJD01000039">
    <property type="protein sequence ID" value="KAB0407428.1"/>
    <property type="molecule type" value="Genomic_DNA"/>
</dbReference>
<protein>
    <submittedName>
        <fullName evidence="1">Uncharacterized protein</fullName>
    </submittedName>
</protein>
<sequence>GNRCSLAAEGPGGLTSEPLLEVKMPRPGLACLHEMSPAAHSAEAAGMAGGSRLRWGPHCQQLLPNRAPVTALLPPRLDGPWISTGDPSCREPAHSLLIKGKVRLRRASWAGLTSILLRAEKALVVGVAHANCSAIAKQNIQDQQGQMYGC</sequence>
<keyword evidence="2" id="KW-1185">Reference proteome</keyword>
<evidence type="ECO:0000313" key="2">
    <source>
        <dbReference type="Proteomes" id="UP000437017"/>
    </source>
</evidence>
<name>A0A643CKG0_BALPH</name>
<accession>A0A643CKG0</accession>
<comment type="caution">
    <text evidence="1">The sequence shown here is derived from an EMBL/GenBank/DDBJ whole genome shotgun (WGS) entry which is preliminary data.</text>
</comment>
<evidence type="ECO:0000313" key="1">
    <source>
        <dbReference type="EMBL" id="KAB0407428.1"/>
    </source>
</evidence>
<dbReference type="AlphaFoldDB" id="A0A643CKG0"/>
<feature type="non-terminal residue" evidence="1">
    <location>
        <position position="1"/>
    </location>
</feature>
<organism evidence="1 2">
    <name type="scientific">Balaenoptera physalus</name>
    <name type="common">Fin whale</name>
    <name type="synonym">Balaena physalus</name>
    <dbReference type="NCBI Taxonomy" id="9770"/>
    <lineage>
        <taxon>Eukaryota</taxon>
        <taxon>Metazoa</taxon>
        <taxon>Chordata</taxon>
        <taxon>Craniata</taxon>
        <taxon>Vertebrata</taxon>
        <taxon>Euteleostomi</taxon>
        <taxon>Mammalia</taxon>
        <taxon>Eutheria</taxon>
        <taxon>Laurasiatheria</taxon>
        <taxon>Artiodactyla</taxon>
        <taxon>Whippomorpha</taxon>
        <taxon>Cetacea</taxon>
        <taxon>Mysticeti</taxon>
        <taxon>Balaenopteridae</taxon>
        <taxon>Balaenoptera</taxon>
    </lineage>
</organism>
<proteinExistence type="predicted"/>
<dbReference type="Proteomes" id="UP000437017">
    <property type="component" value="Unassembled WGS sequence"/>
</dbReference>
<dbReference type="OrthoDB" id="5985602at2759"/>
<gene>
    <name evidence="1" type="ORF">E2I00_012441</name>
</gene>
<reference evidence="1 2" key="1">
    <citation type="journal article" date="2019" name="PLoS ONE">
        <title>Genomic analyses reveal an absence of contemporary introgressive admixture between fin whales and blue whales, despite known hybrids.</title>
        <authorList>
            <person name="Westbury M.V."/>
            <person name="Petersen B."/>
            <person name="Lorenzen E.D."/>
        </authorList>
    </citation>
    <scope>NUCLEOTIDE SEQUENCE [LARGE SCALE GENOMIC DNA]</scope>
    <source>
        <strain evidence="1">FinWhale-01</strain>
    </source>
</reference>